<evidence type="ECO:0000256" key="1">
    <source>
        <dbReference type="SAM" id="Phobius"/>
    </source>
</evidence>
<gene>
    <name evidence="2" type="ORF">SAMN04489807_0133</name>
</gene>
<evidence type="ECO:0000313" key="3">
    <source>
        <dbReference type="Proteomes" id="UP000183750"/>
    </source>
</evidence>
<proteinExistence type="predicted"/>
<name>A0A1H4IS83_9MICO</name>
<dbReference type="RefSeq" id="WP_060927748.1">
    <property type="nucleotide sequence ID" value="NZ_FNSQ01000005.1"/>
</dbReference>
<keyword evidence="3" id="KW-1185">Reference proteome</keyword>
<dbReference type="Proteomes" id="UP000183750">
    <property type="component" value="Unassembled WGS sequence"/>
</dbReference>
<keyword evidence="1" id="KW-0472">Membrane</keyword>
<feature type="transmembrane region" description="Helical" evidence="1">
    <location>
        <begin position="210"/>
        <end position="229"/>
    </location>
</feature>
<reference evidence="3" key="1">
    <citation type="submission" date="2016-10" db="EMBL/GenBank/DDBJ databases">
        <authorList>
            <person name="Varghese N."/>
            <person name="Submissions S."/>
        </authorList>
    </citation>
    <scope>NUCLEOTIDE SEQUENCE [LARGE SCALE GENOMIC DNA]</scope>
    <source>
        <strain evidence="3">DSM 16089</strain>
    </source>
</reference>
<dbReference type="EMBL" id="FNSQ01000005">
    <property type="protein sequence ID" value="SEB36082.1"/>
    <property type="molecule type" value="Genomic_DNA"/>
</dbReference>
<organism evidence="2 3">
    <name type="scientific">Microbacterium hydrocarbonoxydans</name>
    <dbReference type="NCBI Taxonomy" id="273678"/>
    <lineage>
        <taxon>Bacteria</taxon>
        <taxon>Bacillati</taxon>
        <taxon>Actinomycetota</taxon>
        <taxon>Actinomycetes</taxon>
        <taxon>Micrococcales</taxon>
        <taxon>Microbacteriaceae</taxon>
        <taxon>Microbacterium</taxon>
    </lineage>
</organism>
<accession>A0A1H4IS83</accession>
<evidence type="ECO:0000313" key="2">
    <source>
        <dbReference type="EMBL" id="SEB36082.1"/>
    </source>
</evidence>
<feature type="transmembrane region" description="Helical" evidence="1">
    <location>
        <begin position="178"/>
        <end position="198"/>
    </location>
</feature>
<protein>
    <submittedName>
        <fullName evidence="2">Uncharacterized protein</fullName>
    </submittedName>
</protein>
<keyword evidence="1" id="KW-0812">Transmembrane</keyword>
<keyword evidence="1" id="KW-1133">Transmembrane helix</keyword>
<sequence>MFEDRVETFTKHLLEADSFSETTQELALEQLSVFEATDDYLARIGDPHSFSGGLSTLGDKVLDGLRDALAQGSDEGVLSWVKQVSRDITQHFNLLATTGPEDDEASFIATRSRALSQQASTLQDQATLRAATIELNAELQDSAAKAKDAAGIIGAASLATHFGRYADDEERAANMFRVSALVGFAAALSFALIFGNGANSVLTFENEWTALAFKAAGAIGIGGIAAYLARQSGQHRRMANWARSMEVQLQSFPAFIEPLAYEQQAEMYALLARRVLTAPPERSGNTSDDSVGATQLLDVVTALVKRSNTPGT</sequence>
<dbReference type="AlphaFoldDB" id="A0A1H4IS83"/>